<name>A0A3B0UNZ6_9ZZZZ</name>
<dbReference type="AlphaFoldDB" id="A0A3B0UNZ6"/>
<proteinExistence type="predicted"/>
<evidence type="ECO:0000313" key="1">
    <source>
        <dbReference type="EMBL" id="VAW26887.1"/>
    </source>
</evidence>
<dbReference type="EMBL" id="UOER01000649">
    <property type="protein sequence ID" value="VAW26887.1"/>
    <property type="molecule type" value="Genomic_DNA"/>
</dbReference>
<reference evidence="1" key="1">
    <citation type="submission" date="2018-06" db="EMBL/GenBank/DDBJ databases">
        <authorList>
            <person name="Zhirakovskaya E."/>
        </authorList>
    </citation>
    <scope>NUCLEOTIDE SEQUENCE</scope>
</reference>
<gene>
    <name evidence="1" type="ORF">MNBD_BACTEROID04-1620</name>
</gene>
<protein>
    <submittedName>
        <fullName evidence="1">Uncharacterized protein</fullName>
    </submittedName>
</protein>
<accession>A0A3B0UNZ6</accession>
<sequence length="71" mass="8170">MHMEYSGVVYNKDLKVKKFFDIWGKDFTEDSFMGNQIGEGSTVEMTVNGEKNSELESYSMKDGDIIEIVYN</sequence>
<organism evidence="1">
    <name type="scientific">hydrothermal vent metagenome</name>
    <dbReference type="NCBI Taxonomy" id="652676"/>
    <lineage>
        <taxon>unclassified sequences</taxon>
        <taxon>metagenomes</taxon>
        <taxon>ecological metagenomes</taxon>
    </lineage>
</organism>